<dbReference type="InterPro" id="IPR047951">
    <property type="entry name" value="Transpos_ISL3"/>
</dbReference>
<organism evidence="2 3">
    <name type="scientific">Salinicoccus siamensis</name>
    <dbReference type="NCBI Taxonomy" id="381830"/>
    <lineage>
        <taxon>Bacteria</taxon>
        <taxon>Bacillati</taxon>
        <taxon>Bacillota</taxon>
        <taxon>Bacilli</taxon>
        <taxon>Bacillales</taxon>
        <taxon>Staphylococcaceae</taxon>
        <taxon>Salinicoccus</taxon>
    </lineage>
</organism>
<dbReference type="PANTHER" id="PTHR33498:SF1">
    <property type="entry name" value="TRANSPOSASE FOR INSERTION SEQUENCE ELEMENT IS1557"/>
    <property type="match status" value="1"/>
</dbReference>
<dbReference type="InterPro" id="IPR002560">
    <property type="entry name" value="Transposase_DDE"/>
</dbReference>
<comment type="caution">
    <text evidence="2">The sequence shown here is derived from an EMBL/GenBank/DDBJ whole genome shotgun (WGS) entry which is preliminary data.</text>
</comment>
<reference evidence="2 3" key="1">
    <citation type="submission" date="2024-09" db="EMBL/GenBank/DDBJ databases">
        <authorList>
            <person name="Sun Q."/>
            <person name="Mori K."/>
        </authorList>
    </citation>
    <scope>NUCLEOTIDE SEQUENCE [LARGE SCALE GENOMIC DNA]</scope>
    <source>
        <strain evidence="2 3">JCM 12822</strain>
    </source>
</reference>
<feature type="non-terminal residue" evidence="2">
    <location>
        <position position="181"/>
    </location>
</feature>
<gene>
    <name evidence="2" type="ORF">ACFFLE_07940</name>
</gene>
<name>A0ABV5Z7W9_9STAP</name>
<dbReference type="EMBL" id="JBHMAH010000025">
    <property type="protein sequence ID" value="MFB9861035.1"/>
    <property type="molecule type" value="Genomic_DNA"/>
</dbReference>
<accession>A0ABV5Z7W9</accession>
<dbReference type="Proteomes" id="UP001589740">
    <property type="component" value="Unassembled WGS sequence"/>
</dbReference>
<evidence type="ECO:0000259" key="1">
    <source>
        <dbReference type="Pfam" id="PF01610"/>
    </source>
</evidence>
<proteinExistence type="predicted"/>
<protein>
    <submittedName>
        <fullName evidence="2">Transposase</fullName>
    </submittedName>
</protein>
<keyword evidence="3" id="KW-1185">Reference proteome</keyword>
<dbReference type="Pfam" id="PF01610">
    <property type="entry name" value="DDE_Tnp_ISL3"/>
    <property type="match status" value="1"/>
</dbReference>
<sequence>MCDAVTHHPIDLLPDRETATLAQWIQGHPELTHITRDRYVRFQDIITTHAPAVIQIHDRFHLIQNLWTLHDRIIRKVLPVRIDLGMRSPPPVPPPQTKAEHHRLENAQRKWAQARTLQKYHAQGYSISRLSRQFNLHWKTVERYLGMTGVPDTTRQKRSKLLDAFHKSVIHWEADGDSVRA</sequence>
<evidence type="ECO:0000313" key="2">
    <source>
        <dbReference type="EMBL" id="MFB9861035.1"/>
    </source>
</evidence>
<evidence type="ECO:0000313" key="3">
    <source>
        <dbReference type="Proteomes" id="UP001589740"/>
    </source>
</evidence>
<feature type="domain" description="Transposase IS204/IS1001/IS1096/IS1165 DDE" evidence="1">
    <location>
        <begin position="5"/>
        <end position="168"/>
    </location>
</feature>
<dbReference type="PANTHER" id="PTHR33498">
    <property type="entry name" value="TRANSPOSASE FOR INSERTION SEQUENCE ELEMENT IS1557"/>
    <property type="match status" value="1"/>
</dbReference>